<gene>
    <name evidence="2" type="ORF">GGQ99_000465</name>
</gene>
<evidence type="ECO:0000313" key="2">
    <source>
        <dbReference type="EMBL" id="MBB4648743.1"/>
    </source>
</evidence>
<evidence type="ECO:0000259" key="1">
    <source>
        <dbReference type="Pfam" id="PF13521"/>
    </source>
</evidence>
<name>A0ABR6KW39_9HYPH</name>
<proteinExistence type="predicted"/>
<accession>A0ABR6KW39</accession>
<dbReference type="Pfam" id="PF13521">
    <property type="entry name" value="AAA_28"/>
    <property type="match status" value="1"/>
</dbReference>
<reference evidence="2 3" key="1">
    <citation type="submission" date="2020-08" db="EMBL/GenBank/DDBJ databases">
        <title>Genomic Encyclopedia of Type Strains, Phase IV (KMG-IV): sequencing the most valuable type-strain genomes for metagenomic binning, comparative biology and taxonomic classification.</title>
        <authorList>
            <person name="Goeker M."/>
        </authorList>
    </citation>
    <scope>NUCLEOTIDE SEQUENCE [LARGE SCALE GENOMIC DNA]</scope>
    <source>
        <strain evidence="2 3">DSM 7050</strain>
    </source>
</reference>
<evidence type="ECO:0000313" key="3">
    <source>
        <dbReference type="Proteomes" id="UP000539538"/>
    </source>
</evidence>
<dbReference type="EMBL" id="JACHOT010000001">
    <property type="protein sequence ID" value="MBB4648743.1"/>
    <property type="molecule type" value="Genomic_DNA"/>
</dbReference>
<dbReference type="SUPFAM" id="SSF52540">
    <property type="entry name" value="P-loop containing nucleoside triphosphate hydrolases"/>
    <property type="match status" value="1"/>
</dbReference>
<dbReference type="InterPro" id="IPR027417">
    <property type="entry name" value="P-loop_NTPase"/>
</dbReference>
<sequence>MTTPNSDRFFVLTGGPGSGKTTLISALAEAGHATSVEAGRGIIRDQAAIGGTALPWHDTSLFAELMLSWEMRSHAIAMAASGPIWFDRGVPDVIGYASLVGLPVPPHFESAAQKFRYNSRVFILPHWPEIFTQDSERKQDEDEARRTHAAMVASYTACGYDLVEVPRAPVEERLAFVRERSRLP</sequence>
<dbReference type="RefSeq" id="WP_183260420.1">
    <property type="nucleotide sequence ID" value="NZ_BAAAVZ010000008.1"/>
</dbReference>
<dbReference type="Gene3D" id="3.40.50.300">
    <property type="entry name" value="P-loop containing nucleotide triphosphate hydrolases"/>
    <property type="match status" value="1"/>
</dbReference>
<dbReference type="Proteomes" id="UP000539538">
    <property type="component" value="Unassembled WGS sequence"/>
</dbReference>
<protein>
    <submittedName>
        <fullName evidence="2">ATPase</fullName>
    </submittedName>
</protein>
<keyword evidence="3" id="KW-1185">Reference proteome</keyword>
<feature type="domain" description="NadR/Ttd14 AAA" evidence="1">
    <location>
        <begin position="10"/>
        <end position="173"/>
    </location>
</feature>
<comment type="caution">
    <text evidence="2">The sequence shown here is derived from an EMBL/GenBank/DDBJ whole genome shotgun (WGS) entry which is preliminary data.</text>
</comment>
<organism evidence="2 3">
    <name type="scientific">Aminobacter niigataensis</name>
    <dbReference type="NCBI Taxonomy" id="83265"/>
    <lineage>
        <taxon>Bacteria</taxon>
        <taxon>Pseudomonadati</taxon>
        <taxon>Pseudomonadota</taxon>
        <taxon>Alphaproteobacteria</taxon>
        <taxon>Hyphomicrobiales</taxon>
        <taxon>Phyllobacteriaceae</taxon>
        <taxon>Aminobacter</taxon>
    </lineage>
</organism>
<dbReference type="InterPro" id="IPR038727">
    <property type="entry name" value="NadR/Ttd14_AAA_dom"/>
</dbReference>